<feature type="compositionally biased region" description="Acidic residues" evidence="1">
    <location>
        <begin position="58"/>
        <end position="70"/>
    </location>
</feature>
<proteinExistence type="predicted"/>
<name>A0ABP4K350_9MICO</name>
<gene>
    <name evidence="2" type="ORF">GCM10009627_16440</name>
</gene>
<evidence type="ECO:0000313" key="2">
    <source>
        <dbReference type="EMBL" id="GAA1493298.1"/>
    </source>
</evidence>
<evidence type="ECO:0000313" key="3">
    <source>
        <dbReference type="Proteomes" id="UP001501742"/>
    </source>
</evidence>
<sequence length="70" mass="7513">MSAAERDNGVQSEPVMDGATDATNEEKLHGLVEQVQHDHGDEGAGVMADHLRDRLEETGVEAEDPASEVE</sequence>
<dbReference type="Proteomes" id="UP001501742">
    <property type="component" value="Unassembled WGS sequence"/>
</dbReference>
<accession>A0ABP4K350</accession>
<dbReference type="RefSeq" id="WP_204610325.1">
    <property type="nucleotide sequence ID" value="NZ_BAAAJX010000005.1"/>
</dbReference>
<comment type="caution">
    <text evidence="2">The sequence shown here is derived from an EMBL/GenBank/DDBJ whole genome shotgun (WGS) entry which is preliminary data.</text>
</comment>
<keyword evidence="3" id="KW-1185">Reference proteome</keyword>
<evidence type="ECO:0000256" key="1">
    <source>
        <dbReference type="SAM" id="MobiDB-lite"/>
    </source>
</evidence>
<protein>
    <submittedName>
        <fullName evidence="2">Uncharacterized protein</fullName>
    </submittedName>
</protein>
<feature type="compositionally biased region" description="Basic and acidic residues" evidence="1">
    <location>
        <begin position="24"/>
        <end position="42"/>
    </location>
</feature>
<reference evidence="3" key="1">
    <citation type="journal article" date="2019" name="Int. J. Syst. Evol. Microbiol.">
        <title>The Global Catalogue of Microorganisms (GCM) 10K type strain sequencing project: providing services to taxonomists for standard genome sequencing and annotation.</title>
        <authorList>
            <consortium name="The Broad Institute Genomics Platform"/>
            <consortium name="The Broad Institute Genome Sequencing Center for Infectious Disease"/>
            <person name="Wu L."/>
            <person name="Ma J."/>
        </authorList>
    </citation>
    <scope>NUCLEOTIDE SEQUENCE [LARGE SCALE GENOMIC DNA]</scope>
    <source>
        <strain evidence="3">JCM 12140</strain>
    </source>
</reference>
<feature type="region of interest" description="Disordered" evidence="1">
    <location>
        <begin position="1"/>
        <end position="70"/>
    </location>
</feature>
<organism evidence="2 3">
    <name type="scientific">Curtobacterium herbarum</name>
    <dbReference type="NCBI Taxonomy" id="150122"/>
    <lineage>
        <taxon>Bacteria</taxon>
        <taxon>Bacillati</taxon>
        <taxon>Actinomycetota</taxon>
        <taxon>Actinomycetes</taxon>
        <taxon>Micrococcales</taxon>
        <taxon>Microbacteriaceae</taxon>
        <taxon>Curtobacterium</taxon>
    </lineage>
</organism>
<dbReference type="EMBL" id="BAAAJX010000005">
    <property type="protein sequence ID" value="GAA1493298.1"/>
    <property type="molecule type" value="Genomic_DNA"/>
</dbReference>